<dbReference type="InterPro" id="IPR001482">
    <property type="entry name" value="T2SS/T4SS_dom"/>
</dbReference>
<accession>A0A6A8M650</accession>
<dbReference type="Gene3D" id="3.30.450.90">
    <property type="match status" value="1"/>
</dbReference>
<dbReference type="PROSITE" id="PS00662">
    <property type="entry name" value="T2SP_E"/>
    <property type="match status" value="1"/>
</dbReference>
<dbReference type="InterPro" id="IPR050921">
    <property type="entry name" value="T4SS_GSP_E_ATPase"/>
</dbReference>
<feature type="domain" description="Bacterial type II secretion system protein E" evidence="2">
    <location>
        <begin position="191"/>
        <end position="205"/>
    </location>
</feature>
<dbReference type="GO" id="GO:0005524">
    <property type="term" value="F:ATP binding"/>
    <property type="evidence" value="ECO:0007669"/>
    <property type="project" value="InterPro"/>
</dbReference>
<dbReference type="Gene3D" id="3.40.50.300">
    <property type="entry name" value="P-loop containing nucleotide triphosphate hydrolases"/>
    <property type="match status" value="1"/>
</dbReference>
<dbReference type="AlphaFoldDB" id="A0A6A8M650"/>
<evidence type="ECO:0000313" key="3">
    <source>
        <dbReference type="EMBL" id="MST68313.1"/>
    </source>
</evidence>
<dbReference type="CDD" id="cd01131">
    <property type="entry name" value="PilT"/>
    <property type="match status" value="1"/>
</dbReference>
<sequence>MFAEEVVRQAAELGASDIHLVKGLPVRVRIDGSLQNMGSRILSHEDCEKIAMELGGEKYDSIRSIGELDLGGTLAGRRVRINLFRQQASVSAAIRILNDHIPKLSSLGLPPVVNQFSTWNKGIILVTGETGSGKSTTMASVLDQINHNRHLHIITLEDPIEYVYIPDKCVINQREIGKDTESYETGLRAILREDPDIILIGEMRDLTTIETALTAAETGHLVFATLHTNNAADAVDRMTGIFPENRQPQIRLQLSMTLKAVLSQQLLVRKSGHGRVAACEAMVVTPAIRNLIREGKTPQIYSAILSSAGQGSITMENCLVNMVMDGIISQETALEAAEDKEFFRKRLGIR</sequence>
<dbReference type="EMBL" id="VUNB01000001">
    <property type="protein sequence ID" value="MST68313.1"/>
    <property type="molecule type" value="Genomic_DNA"/>
</dbReference>
<dbReference type="Pfam" id="PF00437">
    <property type="entry name" value="T2SSE"/>
    <property type="match status" value="1"/>
</dbReference>
<evidence type="ECO:0000256" key="1">
    <source>
        <dbReference type="ARBA" id="ARBA00006611"/>
    </source>
</evidence>
<dbReference type="NCBIfam" id="TIGR01420">
    <property type="entry name" value="pilT_fam"/>
    <property type="match status" value="1"/>
</dbReference>
<dbReference type="InterPro" id="IPR027417">
    <property type="entry name" value="P-loop_NTPase"/>
</dbReference>
<dbReference type="InterPro" id="IPR003593">
    <property type="entry name" value="AAA+_ATPase"/>
</dbReference>
<dbReference type="SMART" id="SM00382">
    <property type="entry name" value="AAA"/>
    <property type="match status" value="1"/>
</dbReference>
<comment type="similarity">
    <text evidence="1">Belongs to the GSP E family.</text>
</comment>
<protein>
    <submittedName>
        <fullName evidence="3">Type IV pilus twitching motility protein PilT</fullName>
    </submittedName>
</protein>
<gene>
    <name evidence="3" type="ORF">FYJ66_01640</name>
</gene>
<dbReference type="RefSeq" id="WP_154571779.1">
    <property type="nucleotide sequence ID" value="NZ_VUNB01000001.1"/>
</dbReference>
<dbReference type="SUPFAM" id="SSF52540">
    <property type="entry name" value="P-loop containing nucleoside triphosphate hydrolases"/>
    <property type="match status" value="1"/>
</dbReference>
<dbReference type="InterPro" id="IPR006321">
    <property type="entry name" value="PilT/PilU"/>
</dbReference>
<evidence type="ECO:0000259" key="2">
    <source>
        <dbReference type="PROSITE" id="PS00662"/>
    </source>
</evidence>
<name>A0A6A8M650_9FIRM</name>
<dbReference type="PANTHER" id="PTHR30486">
    <property type="entry name" value="TWITCHING MOTILITY PROTEIN PILT"/>
    <property type="match status" value="1"/>
</dbReference>
<reference evidence="3" key="1">
    <citation type="submission" date="2019-09" db="EMBL/GenBank/DDBJ databases">
        <title>In-depth cultivation of the pig gut microbiome towards novel bacterial diversity and tailored functional studies.</title>
        <authorList>
            <person name="Wylensek D."/>
            <person name="Hitch T.C.A."/>
            <person name="Clavel T."/>
        </authorList>
    </citation>
    <scope>NUCLEOTIDE SEQUENCE</scope>
    <source>
        <strain evidence="3">RF-744-FAT-WT-3</strain>
    </source>
</reference>
<dbReference type="GO" id="GO:0016887">
    <property type="term" value="F:ATP hydrolysis activity"/>
    <property type="evidence" value="ECO:0007669"/>
    <property type="project" value="InterPro"/>
</dbReference>
<organism evidence="3">
    <name type="scientific">Baileyella intestinalis</name>
    <dbReference type="NCBI Taxonomy" id="2606709"/>
    <lineage>
        <taxon>Bacteria</taxon>
        <taxon>Bacillati</taxon>
        <taxon>Bacillota</taxon>
        <taxon>Clostridia</taxon>
        <taxon>Peptostreptococcales</taxon>
        <taxon>Anaerovoracaceae</taxon>
        <taxon>Baileyella</taxon>
    </lineage>
</organism>
<proteinExistence type="inferred from homology"/>
<comment type="caution">
    <text evidence="3">The sequence shown here is derived from an EMBL/GenBank/DDBJ whole genome shotgun (WGS) entry which is preliminary data.</text>
</comment>